<evidence type="ECO:0000313" key="2">
    <source>
        <dbReference type="EnsemblProtists" id="EOD22202"/>
    </source>
</evidence>
<evidence type="ECO:0000313" key="3">
    <source>
        <dbReference type="Proteomes" id="UP000013827"/>
    </source>
</evidence>
<feature type="domain" description="Partial AB-hydrolase lipase" evidence="1">
    <location>
        <begin position="49"/>
        <end position="101"/>
    </location>
</feature>
<dbReference type="EnsemblProtists" id="EOD22202">
    <property type="protein sequence ID" value="EOD22202"/>
    <property type="gene ID" value="EMIHUDRAFT_207346"/>
</dbReference>
<reference evidence="3" key="1">
    <citation type="journal article" date="2013" name="Nature">
        <title>Pan genome of the phytoplankton Emiliania underpins its global distribution.</title>
        <authorList>
            <person name="Read B.A."/>
            <person name="Kegel J."/>
            <person name="Klute M.J."/>
            <person name="Kuo A."/>
            <person name="Lefebvre S.C."/>
            <person name="Maumus F."/>
            <person name="Mayer C."/>
            <person name="Miller J."/>
            <person name="Monier A."/>
            <person name="Salamov A."/>
            <person name="Young J."/>
            <person name="Aguilar M."/>
            <person name="Claverie J.M."/>
            <person name="Frickenhaus S."/>
            <person name="Gonzalez K."/>
            <person name="Herman E.K."/>
            <person name="Lin Y.C."/>
            <person name="Napier J."/>
            <person name="Ogata H."/>
            <person name="Sarno A.F."/>
            <person name="Shmutz J."/>
            <person name="Schroeder D."/>
            <person name="de Vargas C."/>
            <person name="Verret F."/>
            <person name="von Dassow P."/>
            <person name="Valentin K."/>
            <person name="Van de Peer Y."/>
            <person name="Wheeler G."/>
            <person name="Dacks J.B."/>
            <person name="Delwiche C.F."/>
            <person name="Dyhrman S.T."/>
            <person name="Glockner G."/>
            <person name="John U."/>
            <person name="Richards T."/>
            <person name="Worden A.Z."/>
            <person name="Zhang X."/>
            <person name="Grigoriev I.V."/>
            <person name="Allen A.E."/>
            <person name="Bidle K."/>
            <person name="Borodovsky M."/>
            <person name="Bowler C."/>
            <person name="Brownlee C."/>
            <person name="Cock J.M."/>
            <person name="Elias M."/>
            <person name="Gladyshev V.N."/>
            <person name="Groth M."/>
            <person name="Guda C."/>
            <person name="Hadaegh A."/>
            <person name="Iglesias-Rodriguez M.D."/>
            <person name="Jenkins J."/>
            <person name="Jones B.M."/>
            <person name="Lawson T."/>
            <person name="Leese F."/>
            <person name="Lindquist E."/>
            <person name="Lobanov A."/>
            <person name="Lomsadze A."/>
            <person name="Malik S.B."/>
            <person name="Marsh M.E."/>
            <person name="Mackinder L."/>
            <person name="Mock T."/>
            <person name="Mueller-Roeber B."/>
            <person name="Pagarete A."/>
            <person name="Parker M."/>
            <person name="Probert I."/>
            <person name="Quesneville H."/>
            <person name="Raines C."/>
            <person name="Rensing S.A."/>
            <person name="Riano-Pachon D.M."/>
            <person name="Richier S."/>
            <person name="Rokitta S."/>
            <person name="Shiraiwa Y."/>
            <person name="Soanes D.M."/>
            <person name="van der Giezen M."/>
            <person name="Wahlund T.M."/>
            <person name="Williams B."/>
            <person name="Wilson W."/>
            <person name="Wolfe G."/>
            <person name="Wurch L.L."/>
        </authorList>
    </citation>
    <scope>NUCLEOTIDE SEQUENCE</scope>
</reference>
<dbReference type="AlphaFoldDB" id="A0A0D3JFB7"/>
<sequence>MRVSSIRLLDDHAKRRGTCDSALQLVDWLIYMCTGADRGFSSLPSTFERLAAEVGLAVECHIVQTRDGYELLLHRLVGRRAKRRPVFLMHGLFEESTVWLAHRRSSLAYRLVEGGYDVWLGNTRGNAYSSGKWGLWGSRMHSWGNDELASEDIAASVQAVLEVAHAEGLQADKVIFIGQSQGASSAITACSLREGLGGRLACLVLLAPPLCLQASVNPTLRLALKTPSLVYRAVFAFVLPIGRLVPNAIYLPIAKAGMRRMGFVVRPHDPDAAAITFRCVPSGSTSSPNLSLWFGMAAEGGALDVKTKQVTCPVIAYLGGQDVILDCDAITTLLQRLPDLHRLHVQPGFAHADFVWSADAPSIVYGQLLDEVDAFSG</sequence>
<dbReference type="Pfam" id="PF04083">
    <property type="entry name" value="Abhydro_lipase"/>
    <property type="match status" value="1"/>
</dbReference>
<evidence type="ECO:0000259" key="1">
    <source>
        <dbReference type="Pfam" id="PF04083"/>
    </source>
</evidence>
<dbReference type="HOGENOM" id="CLU_062333_0_0_1"/>
<dbReference type="PANTHER" id="PTHR11005">
    <property type="entry name" value="LYSOSOMAL ACID LIPASE-RELATED"/>
    <property type="match status" value="1"/>
</dbReference>
<keyword evidence="3" id="KW-1185">Reference proteome</keyword>
<organism evidence="2 3">
    <name type="scientific">Emiliania huxleyi (strain CCMP1516)</name>
    <dbReference type="NCBI Taxonomy" id="280463"/>
    <lineage>
        <taxon>Eukaryota</taxon>
        <taxon>Haptista</taxon>
        <taxon>Haptophyta</taxon>
        <taxon>Prymnesiophyceae</taxon>
        <taxon>Isochrysidales</taxon>
        <taxon>Noelaerhabdaceae</taxon>
        <taxon>Emiliania</taxon>
    </lineage>
</organism>
<protein>
    <recommendedName>
        <fullName evidence="1">Partial AB-hydrolase lipase domain-containing protein</fullName>
    </recommendedName>
</protein>
<reference evidence="2" key="2">
    <citation type="submission" date="2024-10" db="UniProtKB">
        <authorList>
            <consortium name="EnsemblProtists"/>
        </authorList>
    </citation>
    <scope>IDENTIFICATION</scope>
</reference>
<dbReference type="InterPro" id="IPR006693">
    <property type="entry name" value="AB_hydrolase_lipase"/>
</dbReference>
<dbReference type="PaxDb" id="2903-EOD22202"/>
<dbReference type="InterPro" id="IPR029058">
    <property type="entry name" value="AB_hydrolase_fold"/>
</dbReference>
<dbReference type="RefSeq" id="XP_005774631.1">
    <property type="nucleotide sequence ID" value="XM_005774574.1"/>
</dbReference>
<dbReference type="eggNOG" id="KOG2624">
    <property type="taxonomic scope" value="Eukaryota"/>
</dbReference>
<dbReference type="KEGG" id="ehx:EMIHUDRAFT_207346"/>
<dbReference type="STRING" id="2903.R1CI27"/>
<name>A0A0D3JFB7_EMIH1</name>
<dbReference type="GO" id="GO:0006629">
    <property type="term" value="P:lipid metabolic process"/>
    <property type="evidence" value="ECO:0007669"/>
    <property type="project" value="InterPro"/>
</dbReference>
<dbReference type="GeneID" id="17267749"/>
<proteinExistence type="predicted"/>
<dbReference type="Gene3D" id="3.40.50.1820">
    <property type="entry name" value="alpha/beta hydrolase"/>
    <property type="match status" value="1"/>
</dbReference>
<accession>A0A0D3JFB7</accession>
<dbReference type="Proteomes" id="UP000013827">
    <property type="component" value="Unassembled WGS sequence"/>
</dbReference>
<dbReference type="SUPFAM" id="SSF53474">
    <property type="entry name" value="alpha/beta-Hydrolases"/>
    <property type="match status" value="1"/>
</dbReference>